<dbReference type="Gene3D" id="3.30.360.10">
    <property type="entry name" value="Dihydrodipicolinate Reductase, domain 2"/>
    <property type="match status" value="1"/>
</dbReference>
<dbReference type="Pfam" id="PF01408">
    <property type="entry name" value="GFO_IDH_MocA"/>
    <property type="match status" value="1"/>
</dbReference>
<dbReference type="GO" id="GO:0016491">
    <property type="term" value="F:oxidoreductase activity"/>
    <property type="evidence" value="ECO:0007669"/>
    <property type="project" value="UniProtKB-KW"/>
</dbReference>
<comment type="caution">
    <text evidence="3">The sequence shown here is derived from an EMBL/GenBank/DDBJ whole genome shotgun (WGS) entry which is preliminary data.</text>
</comment>
<evidence type="ECO:0000256" key="1">
    <source>
        <dbReference type="ARBA" id="ARBA00023002"/>
    </source>
</evidence>
<name>A0A0F9DKL5_9ZZZZ</name>
<evidence type="ECO:0000259" key="2">
    <source>
        <dbReference type="Pfam" id="PF01408"/>
    </source>
</evidence>
<dbReference type="InterPro" id="IPR036291">
    <property type="entry name" value="NAD(P)-bd_dom_sf"/>
</dbReference>
<dbReference type="EMBL" id="LAZR01031216">
    <property type="protein sequence ID" value="KKL54391.1"/>
    <property type="molecule type" value="Genomic_DNA"/>
</dbReference>
<organism evidence="3">
    <name type="scientific">marine sediment metagenome</name>
    <dbReference type="NCBI Taxonomy" id="412755"/>
    <lineage>
        <taxon>unclassified sequences</taxon>
        <taxon>metagenomes</taxon>
        <taxon>ecological metagenomes</taxon>
    </lineage>
</organism>
<feature type="non-terminal residue" evidence="3">
    <location>
        <position position="1"/>
    </location>
</feature>
<keyword evidence="1" id="KW-0560">Oxidoreductase</keyword>
<accession>A0A0F9DKL5</accession>
<protein>
    <recommendedName>
        <fullName evidence="2">Gfo/Idh/MocA-like oxidoreductase N-terminal domain-containing protein</fullName>
    </recommendedName>
</protein>
<evidence type="ECO:0000313" key="3">
    <source>
        <dbReference type="EMBL" id="KKL54391.1"/>
    </source>
</evidence>
<dbReference type="Gene3D" id="3.40.50.720">
    <property type="entry name" value="NAD(P)-binding Rossmann-like Domain"/>
    <property type="match status" value="1"/>
</dbReference>
<sequence length="362" mass="40419">PERIAKFADDPFFHDKFKPADAYPSLADALDSDFDAVVIITQHWLHTPQALQALAAGKHVYSAVPLLTVPDGDEILECCDKLVETVARTGLHYMYGETTYYRPTAMYCRRRAAEGAFGDFVHAEGDYLHAFDSPGCDLREVIRSRRASAAGAEWVQKAKEYRRRGITTGPMHYPTHSTSGPICVMNAHMTRVCAWGYHNQTGEPYFRDDTDDPAGRFSNETALFRMSNNATCRIREYREVGYHGQEGFNVFGTEASFEGHVWHTKGQWSEVTVEEMRDPLPAEVLEAFAEAHGKDAYGGHGGSHAYLVNEFVDAIANDRTPAITAWDAVRYTAPGVMAHKSALRDGEMLDVPDWGDPPKAHR</sequence>
<gene>
    <name evidence="3" type="ORF">LCGC14_2265870</name>
</gene>
<proteinExistence type="predicted"/>
<dbReference type="AlphaFoldDB" id="A0A0F9DKL5"/>
<dbReference type="GO" id="GO:0000166">
    <property type="term" value="F:nucleotide binding"/>
    <property type="evidence" value="ECO:0007669"/>
    <property type="project" value="InterPro"/>
</dbReference>
<dbReference type="SUPFAM" id="SSF51735">
    <property type="entry name" value="NAD(P)-binding Rossmann-fold domains"/>
    <property type="match status" value="1"/>
</dbReference>
<dbReference type="PANTHER" id="PTHR43818:SF11">
    <property type="entry name" value="BCDNA.GH03377"/>
    <property type="match status" value="1"/>
</dbReference>
<dbReference type="InterPro" id="IPR000683">
    <property type="entry name" value="Gfo/Idh/MocA-like_OxRdtase_N"/>
</dbReference>
<reference evidence="3" key="1">
    <citation type="journal article" date="2015" name="Nature">
        <title>Complex archaea that bridge the gap between prokaryotes and eukaryotes.</title>
        <authorList>
            <person name="Spang A."/>
            <person name="Saw J.H."/>
            <person name="Jorgensen S.L."/>
            <person name="Zaremba-Niedzwiedzka K."/>
            <person name="Martijn J."/>
            <person name="Lind A.E."/>
            <person name="van Eijk R."/>
            <person name="Schleper C."/>
            <person name="Guy L."/>
            <person name="Ettema T.J."/>
        </authorList>
    </citation>
    <scope>NUCLEOTIDE SEQUENCE</scope>
</reference>
<dbReference type="PANTHER" id="PTHR43818">
    <property type="entry name" value="BCDNA.GH03377"/>
    <property type="match status" value="1"/>
</dbReference>
<dbReference type="InterPro" id="IPR050463">
    <property type="entry name" value="Gfo/Idh/MocA_oxidrdct_glycsds"/>
</dbReference>
<feature type="domain" description="Gfo/Idh/MocA-like oxidoreductase N-terminal" evidence="2">
    <location>
        <begin position="21"/>
        <end position="84"/>
    </location>
</feature>